<keyword evidence="1" id="KW-0812">Transmembrane</keyword>
<reference evidence="2" key="2">
    <citation type="journal article" date="2022" name="Res Sq">
        <title>Comparative Genomics Reveals Insights into the Divergent Evolution of Astigmatic Mites and Household Pest Adaptations.</title>
        <authorList>
            <person name="Xiong Q."/>
            <person name="Wan A.T.-Y."/>
            <person name="Liu X.-Y."/>
            <person name="Fung C.S.-H."/>
            <person name="Xiao X."/>
            <person name="Malainual N."/>
            <person name="Hou J."/>
            <person name="Wang L."/>
            <person name="Wang M."/>
            <person name="Yang K."/>
            <person name="Cui Y."/>
            <person name="Leung E."/>
            <person name="Nong W."/>
            <person name="Shin S.-K."/>
            <person name="Au S."/>
            <person name="Jeong K.Y."/>
            <person name="Chew F.T."/>
            <person name="Hui J."/>
            <person name="Leung T.F."/>
            <person name="Tungtrongchitr A."/>
            <person name="Zhong N."/>
            <person name="Liu Z."/>
            <person name="Tsui S."/>
        </authorList>
    </citation>
    <scope>NUCLEOTIDE SEQUENCE</scope>
    <source>
        <strain evidence="2">Derf</strain>
        <tissue evidence="2">Whole organism</tissue>
    </source>
</reference>
<proteinExistence type="predicted"/>
<accession>A0A922I154</accession>
<comment type="caution">
    <text evidence="2">The sequence shown here is derived from an EMBL/GenBank/DDBJ whole genome shotgun (WGS) entry which is preliminary data.</text>
</comment>
<dbReference type="EMBL" id="ASGP02000003">
    <property type="protein sequence ID" value="KAH9516623.1"/>
    <property type="molecule type" value="Genomic_DNA"/>
</dbReference>
<organism evidence="2 3">
    <name type="scientific">Dermatophagoides farinae</name>
    <name type="common">American house dust mite</name>
    <dbReference type="NCBI Taxonomy" id="6954"/>
    <lineage>
        <taxon>Eukaryota</taxon>
        <taxon>Metazoa</taxon>
        <taxon>Ecdysozoa</taxon>
        <taxon>Arthropoda</taxon>
        <taxon>Chelicerata</taxon>
        <taxon>Arachnida</taxon>
        <taxon>Acari</taxon>
        <taxon>Acariformes</taxon>
        <taxon>Sarcoptiformes</taxon>
        <taxon>Astigmata</taxon>
        <taxon>Psoroptidia</taxon>
        <taxon>Analgoidea</taxon>
        <taxon>Pyroglyphidae</taxon>
        <taxon>Dermatophagoidinae</taxon>
        <taxon>Dermatophagoides</taxon>
    </lineage>
</organism>
<keyword evidence="3" id="KW-1185">Reference proteome</keyword>
<evidence type="ECO:0000313" key="2">
    <source>
        <dbReference type="EMBL" id="KAH9516623.1"/>
    </source>
</evidence>
<protein>
    <submittedName>
        <fullName evidence="2">Uncharacterized protein</fullName>
    </submittedName>
</protein>
<reference evidence="2" key="1">
    <citation type="submission" date="2013-05" db="EMBL/GenBank/DDBJ databases">
        <authorList>
            <person name="Yim A.K.Y."/>
            <person name="Chan T.F."/>
            <person name="Ji K.M."/>
            <person name="Liu X.Y."/>
            <person name="Zhou J.W."/>
            <person name="Li R.Q."/>
            <person name="Yang K.Y."/>
            <person name="Li J."/>
            <person name="Li M."/>
            <person name="Law P.T.W."/>
            <person name="Wu Y.L."/>
            <person name="Cai Z.L."/>
            <person name="Qin H."/>
            <person name="Bao Y."/>
            <person name="Leung R.K.K."/>
            <person name="Ng P.K.S."/>
            <person name="Zou J."/>
            <person name="Zhong X.J."/>
            <person name="Ran P.X."/>
            <person name="Zhong N.S."/>
            <person name="Liu Z.G."/>
            <person name="Tsui S.K.W."/>
        </authorList>
    </citation>
    <scope>NUCLEOTIDE SEQUENCE</scope>
    <source>
        <strain evidence="2">Derf</strain>
        <tissue evidence="2">Whole organism</tissue>
    </source>
</reference>
<keyword evidence="1" id="KW-0472">Membrane</keyword>
<gene>
    <name evidence="2" type="ORF">DERF_007353</name>
</gene>
<evidence type="ECO:0000256" key="1">
    <source>
        <dbReference type="SAM" id="Phobius"/>
    </source>
</evidence>
<dbReference type="AlphaFoldDB" id="A0A922I154"/>
<evidence type="ECO:0000313" key="3">
    <source>
        <dbReference type="Proteomes" id="UP000790347"/>
    </source>
</evidence>
<dbReference type="Proteomes" id="UP000790347">
    <property type="component" value="Unassembled WGS sequence"/>
</dbReference>
<name>A0A922I154_DERFA</name>
<keyword evidence="1" id="KW-1133">Transmembrane helix</keyword>
<feature type="transmembrane region" description="Helical" evidence="1">
    <location>
        <begin position="7"/>
        <end position="26"/>
    </location>
</feature>
<sequence length="65" mass="7048">MDRMAELDVVLVMELASLGLAIFQMMDRMVALALELELSMFQMMDRMADGLGAGTVNVPNDGPDG</sequence>